<evidence type="ECO:0000313" key="2">
    <source>
        <dbReference type="EMBL" id="KAL2612006.1"/>
    </source>
</evidence>
<keyword evidence="3" id="KW-1185">Reference proteome</keyword>
<evidence type="ECO:0000313" key="3">
    <source>
        <dbReference type="Proteomes" id="UP001605036"/>
    </source>
</evidence>
<sequence>MSTKDIRRSERWGRRKDEVDGGVNLQSQGAVRFGSRSGQIRAYLLVLRPTYQKGEKNPSTEELRPAKGYR</sequence>
<reference evidence="2 3" key="1">
    <citation type="submission" date="2024-09" db="EMBL/GenBank/DDBJ databases">
        <title>Chromosome-scale assembly of Riccia fluitans.</title>
        <authorList>
            <person name="Paukszto L."/>
            <person name="Sawicki J."/>
            <person name="Karawczyk K."/>
            <person name="Piernik-Szablinska J."/>
            <person name="Szczecinska M."/>
            <person name="Mazdziarz M."/>
        </authorList>
    </citation>
    <scope>NUCLEOTIDE SEQUENCE [LARGE SCALE GENOMIC DNA]</scope>
    <source>
        <strain evidence="2">Rf_01</strain>
        <tissue evidence="2">Aerial parts of the thallus</tissue>
    </source>
</reference>
<dbReference type="AlphaFoldDB" id="A0ABD1XSU3"/>
<organism evidence="2 3">
    <name type="scientific">Riccia fluitans</name>
    <dbReference type="NCBI Taxonomy" id="41844"/>
    <lineage>
        <taxon>Eukaryota</taxon>
        <taxon>Viridiplantae</taxon>
        <taxon>Streptophyta</taxon>
        <taxon>Embryophyta</taxon>
        <taxon>Marchantiophyta</taxon>
        <taxon>Marchantiopsida</taxon>
        <taxon>Marchantiidae</taxon>
        <taxon>Marchantiales</taxon>
        <taxon>Ricciaceae</taxon>
        <taxon>Riccia</taxon>
    </lineage>
</organism>
<proteinExistence type="predicted"/>
<accession>A0ABD1XSU3</accession>
<dbReference type="Proteomes" id="UP001605036">
    <property type="component" value="Unassembled WGS sequence"/>
</dbReference>
<protein>
    <submittedName>
        <fullName evidence="2">Uncharacterized protein</fullName>
    </submittedName>
</protein>
<comment type="caution">
    <text evidence="2">The sequence shown here is derived from an EMBL/GenBank/DDBJ whole genome shotgun (WGS) entry which is preliminary data.</text>
</comment>
<dbReference type="EMBL" id="JBHFFA010000007">
    <property type="protein sequence ID" value="KAL2612006.1"/>
    <property type="molecule type" value="Genomic_DNA"/>
</dbReference>
<feature type="compositionally biased region" description="Basic and acidic residues" evidence="1">
    <location>
        <begin position="53"/>
        <end position="70"/>
    </location>
</feature>
<feature type="region of interest" description="Disordered" evidence="1">
    <location>
        <begin position="51"/>
        <end position="70"/>
    </location>
</feature>
<name>A0ABD1XSU3_9MARC</name>
<gene>
    <name evidence="2" type="ORF">R1flu_023698</name>
</gene>
<evidence type="ECO:0000256" key="1">
    <source>
        <dbReference type="SAM" id="MobiDB-lite"/>
    </source>
</evidence>